<evidence type="ECO:0000256" key="2">
    <source>
        <dbReference type="SAM" id="SignalP"/>
    </source>
</evidence>
<dbReference type="Gene3D" id="3.40.50.10390">
    <property type="entry name" value="Gingipain r, domain 1"/>
    <property type="match status" value="1"/>
</dbReference>
<keyword evidence="5" id="KW-1185">Reference proteome</keyword>
<dbReference type="Gene3D" id="3.40.50.1460">
    <property type="match status" value="1"/>
</dbReference>
<proteinExistence type="predicted"/>
<evidence type="ECO:0000256" key="1">
    <source>
        <dbReference type="ARBA" id="ARBA00022729"/>
    </source>
</evidence>
<evidence type="ECO:0000259" key="3">
    <source>
        <dbReference type="Pfam" id="PF01364"/>
    </source>
</evidence>
<dbReference type="NCBIfam" id="NF033707">
    <property type="entry name" value="T9SS_sortase"/>
    <property type="match status" value="1"/>
</dbReference>
<dbReference type="GO" id="GO:0008234">
    <property type="term" value="F:cysteine-type peptidase activity"/>
    <property type="evidence" value="ECO:0007669"/>
    <property type="project" value="InterPro"/>
</dbReference>
<evidence type="ECO:0000313" key="4">
    <source>
        <dbReference type="EMBL" id="SFQ57018.1"/>
    </source>
</evidence>
<dbReference type="InterPro" id="IPR029030">
    <property type="entry name" value="Caspase-like_dom_sf"/>
</dbReference>
<feature type="signal peptide" evidence="2">
    <location>
        <begin position="1"/>
        <end position="23"/>
    </location>
</feature>
<accession>A0A1I5ZKN4</accession>
<dbReference type="Gene3D" id="2.60.40.4070">
    <property type="match status" value="1"/>
</dbReference>
<name>A0A1I5ZKN4_HYMAR</name>
<feature type="domain" description="Gingipain" evidence="3">
    <location>
        <begin position="556"/>
        <end position="971"/>
    </location>
</feature>
<dbReference type="SUPFAM" id="SSF52129">
    <property type="entry name" value="Caspase-like"/>
    <property type="match status" value="1"/>
</dbReference>
<keyword evidence="1 2" id="KW-0732">Signal</keyword>
<dbReference type="EMBL" id="FOXS01000004">
    <property type="protein sequence ID" value="SFQ57018.1"/>
    <property type="molecule type" value="Genomic_DNA"/>
</dbReference>
<gene>
    <name evidence="4" type="ORF">SAMN04515668_2993</name>
</gene>
<dbReference type="CDD" id="cd02258">
    <property type="entry name" value="Peptidase_C25_N"/>
    <property type="match status" value="1"/>
</dbReference>
<organism evidence="4 5">
    <name type="scientific">Hymenobacter arizonensis</name>
    <name type="common">Siccationidurans arizonensis</name>
    <dbReference type="NCBI Taxonomy" id="1227077"/>
    <lineage>
        <taxon>Bacteria</taxon>
        <taxon>Pseudomonadati</taxon>
        <taxon>Bacteroidota</taxon>
        <taxon>Cytophagia</taxon>
        <taxon>Cytophagales</taxon>
        <taxon>Hymenobacteraceae</taxon>
        <taxon>Hymenobacter</taxon>
    </lineage>
</organism>
<dbReference type="InterPro" id="IPR001769">
    <property type="entry name" value="Gingipain"/>
</dbReference>
<dbReference type="GO" id="GO:0006508">
    <property type="term" value="P:proteolysis"/>
    <property type="evidence" value="ECO:0007669"/>
    <property type="project" value="InterPro"/>
</dbReference>
<evidence type="ECO:0000313" key="5">
    <source>
        <dbReference type="Proteomes" id="UP000199029"/>
    </source>
</evidence>
<dbReference type="Pfam" id="PF01364">
    <property type="entry name" value="Peptidase_C25"/>
    <property type="match status" value="1"/>
</dbReference>
<reference evidence="5" key="1">
    <citation type="submission" date="2016-10" db="EMBL/GenBank/DDBJ databases">
        <authorList>
            <person name="Varghese N."/>
            <person name="Submissions S."/>
        </authorList>
    </citation>
    <scope>NUCLEOTIDE SEQUENCE [LARGE SCALE GENOMIC DNA]</scope>
    <source>
        <strain evidence="5">OR362-8,ATCC BAA-1266,JCM 13504</strain>
    </source>
</reference>
<dbReference type="InterPro" id="IPR029031">
    <property type="entry name" value="Gingipain_N_sf"/>
</dbReference>
<dbReference type="STRING" id="1227077.SAMN04515668_2993"/>
<protein>
    <submittedName>
        <fullName evidence="4">Por secretion system C-terminal sorting domain-containing protein</fullName>
    </submittedName>
</protein>
<dbReference type="RefSeq" id="WP_177204739.1">
    <property type="nucleotide sequence ID" value="NZ_FOXS01000004.1"/>
</dbReference>
<dbReference type="Proteomes" id="UP000199029">
    <property type="component" value="Unassembled WGS sequence"/>
</dbReference>
<feature type="chain" id="PRO_5011665154" evidence="2">
    <location>
        <begin position="24"/>
        <end position="1346"/>
    </location>
</feature>
<sequence length="1346" mass="146766">MRPFFLFVFITGLIIGRAAPAQAQTGGPNVAHGTIKWGGYATVPTTNSRKQRVPTFNEAIQAMDDQVGWFSMRLSGPATQGELSNLVYEPFSAADAKLFDASKLPAGPEPVLKSGTEMKQVITHLSVRPVRRNPQTGQPERLMSFDYRYAPASGPVAARRAAAARTHASASVLATGDWYKMGVAESGIYKLDKTALLDIMGVRSLDGINPNNLQVYGNAMGILPQANAAPRPDDLTENNVLFVGDGNNVFEDNEYFLFYSPGAHTWEAQGGLFRHRNNIYTDTAYYFVTVKNAPGRRVPTAAALTAGSNSATITTFNYRAFYEHDLANLLHSGRNWVGESFANGGTPKGFTFGDVPDLVPNAPIRVTASLVAQAVTASTFQFTLNGTSMGAQSLNARPAYEYGAIATVNTSTRQVALANPGSELRVGMTFNSGDPKGAGYLDYLEINAQRQLRLSNAQLEFRSLASTGPQAQHRFELTNATGAVVWDVTNPRRPEARPLVMAGSTASFVAPADTLREYVAFLPTGPLNNRPRAFGKVANQNLHALNSNPNALVDLVIVTYPTFRAEAQRLANHRAQNDNMRVAVVTTSEVYNEYSSGGQDVTAIRDLMKQLYDRAPAGKQMQLLLFGDASFDYKSDPFNNKAFQPAWWKERTPFQNDPDFDAFNQNYVPTYESRESLAPFYPDGAFGRASYSSDDYYGLLDDDEGEWNELQTGTELLDIGVGRLPVRTPKGKEGRSNTQQAKLLVDKLISYDASAAFGKWRNRITLVSDDGDNDLFVGEGSEPIASIIETNHPVYNVHKVYMDLYPQVVVAAGQRSPAAKRAVEEAVEQGSLIVNYLGHGGPLSLSDEQIVTNASVKALRNPNNLTFFTTGTCDFSTYDNPDFNSAGEESLTDNPTGGAVGLFTTTRVVDAGANAGLNQAYFNRVLRPYNGRMPSIGTAIMLSKNDYPGAGQPGIINNRNYVLLGDPSMTLAYPKQTVTLDSVQTRVAGAWVQVDTLQALARVRMKGRVLNNSATNTAFTGRAQVTIYDKPTTVMTLGNEFDPVRRPRDAPRPVVVQENVIYSGLAEVRNGEFNLTFVVPKDINYNAGFGKISLYAFDGTNRVDANGYQRKQVGGVALNAEKDTIPPTIKLSMDHESFVFGGLTGQTTTLLAQLSDDSGINTTGAGIGHDITAVLDNDPTKLIVLNDKYVTNVGDFRAGKVDNLFKDLATGPHTLRLKAWDTHNNSAEQDIEFIVATNEKLALTHVLNYPNPFATSTTFFFDHNQAGGEPGNLDVQVQIFTVAGHLVRTLTATVPSTESHQRSISWNGRDEYNDQLARGVYVYRLSVRSQQNGSTASKYEKLVILN</sequence>